<evidence type="ECO:0000313" key="1">
    <source>
        <dbReference type="EMBL" id="CAK9213367.1"/>
    </source>
</evidence>
<protein>
    <submittedName>
        <fullName evidence="1">Uncharacterized protein</fullName>
    </submittedName>
</protein>
<sequence length="76" mass="8704">MSTAYGNFIGATLSNRHFQKQGNMSYLLLHSLLHLRTILKDQQQLYHDILHFADNDIQVWHSGILEEGQRSGPSPN</sequence>
<organism evidence="1 2">
    <name type="scientific">Sphagnum troendelagicum</name>
    <dbReference type="NCBI Taxonomy" id="128251"/>
    <lineage>
        <taxon>Eukaryota</taxon>
        <taxon>Viridiplantae</taxon>
        <taxon>Streptophyta</taxon>
        <taxon>Embryophyta</taxon>
        <taxon>Bryophyta</taxon>
        <taxon>Sphagnophytina</taxon>
        <taxon>Sphagnopsida</taxon>
        <taxon>Sphagnales</taxon>
        <taxon>Sphagnaceae</taxon>
        <taxon>Sphagnum</taxon>
    </lineage>
</organism>
<evidence type="ECO:0000313" key="2">
    <source>
        <dbReference type="Proteomes" id="UP001497512"/>
    </source>
</evidence>
<proteinExistence type="predicted"/>
<dbReference type="Proteomes" id="UP001497512">
    <property type="component" value="Chromosome 19"/>
</dbReference>
<name>A0ABP0U5G7_9BRYO</name>
<keyword evidence="2" id="KW-1185">Reference proteome</keyword>
<accession>A0ABP0U5G7</accession>
<dbReference type="EMBL" id="OZ019911">
    <property type="protein sequence ID" value="CAK9213367.1"/>
    <property type="molecule type" value="Genomic_DNA"/>
</dbReference>
<gene>
    <name evidence="1" type="ORF">CSSPTR1EN2_LOCUS11701</name>
</gene>
<reference evidence="1" key="1">
    <citation type="submission" date="2024-02" db="EMBL/GenBank/DDBJ databases">
        <authorList>
            <consortium name="ELIXIR-Norway"/>
            <consortium name="Elixir Norway"/>
        </authorList>
    </citation>
    <scope>NUCLEOTIDE SEQUENCE</scope>
</reference>